<gene>
    <name evidence="2" type="ORF">STSU_028840</name>
</gene>
<dbReference type="AlphaFoldDB" id="A0A7G3ULM7"/>
<evidence type="ECO:0000313" key="2">
    <source>
        <dbReference type="EMBL" id="QKM70551.1"/>
    </source>
</evidence>
<dbReference type="SUPFAM" id="SSF82171">
    <property type="entry name" value="DPP6 N-terminal domain-like"/>
    <property type="match status" value="1"/>
</dbReference>
<evidence type="ECO:0000313" key="3">
    <source>
        <dbReference type="Proteomes" id="UP000005940"/>
    </source>
</evidence>
<feature type="compositionally biased region" description="Acidic residues" evidence="1">
    <location>
        <begin position="284"/>
        <end position="293"/>
    </location>
</feature>
<sequence>MRAGRATITIMTSPAETPIDAVPAGTVDTAPGTVVTAEGTVLALRREDRLEIYDTETFLGGGAPLSAVDVPATAPAAPLGGGAVIAEADRIRSVGADGGIRWELPHPPWLGRSGPAKAPGAPAVSPDGTLVGVLVPAPDGGTECGEPLPDGLPRLCRGRDVLLLVDAADGRIRAARPLNSRASVVTQRWHPGGRLLGVSCWTAWYSWSTWWVAPRRDGLHLRGGTRMREVVGFVPGTERPLTLRRAERLAPDDDRDELAVHDITADEPVVRYDLAELTGREPDGPSDDTDSADGADGGHRESDAVFEDVCTLNAGQLLVTARQQLPGRRPAARHWLCSAATLRPLGTLRYPEPPGPATALGDGTWLTEGPRGFCRWSLPAR</sequence>
<evidence type="ECO:0000256" key="1">
    <source>
        <dbReference type="SAM" id="MobiDB-lite"/>
    </source>
</evidence>
<reference evidence="2 3" key="1">
    <citation type="journal article" date="2012" name="J. Bacteriol.">
        <title>Draft genome of Streptomyces tsukubaensis NRRL 18488, the producer of the clinically important immunosuppressant tacrolimus (FK506).</title>
        <authorList>
            <person name="Barreiro C."/>
            <person name="Prieto C."/>
            <person name="Sola-Landa A."/>
            <person name="Solera E."/>
            <person name="Martinez-Castro M."/>
            <person name="Perez-Redondo R."/>
            <person name="Garcia-Estrada C."/>
            <person name="Aparicio J.F."/>
            <person name="Fernandez-Martinez L.T."/>
            <person name="Santos-Aberturas J."/>
            <person name="Salehi-Najafabadi Z."/>
            <person name="Rodriguez-Garcia A."/>
            <person name="Tauch A."/>
            <person name="Martin J.F."/>
        </authorList>
    </citation>
    <scope>NUCLEOTIDE SEQUENCE [LARGE SCALE GENOMIC DNA]</scope>
    <source>
        <strain evidence="3">DSM 42081 / NBRC 108919 / NRRL 18488 / 9993</strain>
    </source>
</reference>
<accession>A0A7G3ULM7</accession>
<name>A0A7G3ULM7_STRT9</name>
<dbReference type="EMBL" id="CP029159">
    <property type="protein sequence ID" value="QKM70551.1"/>
    <property type="molecule type" value="Genomic_DNA"/>
</dbReference>
<organism evidence="2 3">
    <name type="scientific">Streptomyces tsukubensis (strain DSM 42081 / NBRC 108919 / NRRL 18488 / 9993)</name>
    <dbReference type="NCBI Taxonomy" id="1114943"/>
    <lineage>
        <taxon>Bacteria</taxon>
        <taxon>Bacillati</taxon>
        <taxon>Actinomycetota</taxon>
        <taxon>Actinomycetes</taxon>
        <taxon>Kitasatosporales</taxon>
        <taxon>Streptomycetaceae</taxon>
        <taxon>Streptomyces</taxon>
    </lineage>
</organism>
<keyword evidence="3" id="KW-1185">Reference proteome</keyword>
<dbReference type="Proteomes" id="UP000005940">
    <property type="component" value="Chromosome"/>
</dbReference>
<proteinExistence type="predicted"/>
<feature type="region of interest" description="Disordered" evidence="1">
    <location>
        <begin position="277"/>
        <end position="300"/>
    </location>
</feature>
<protein>
    <submittedName>
        <fullName evidence="2">Uncharacterized protein</fullName>
    </submittedName>
</protein>